<keyword evidence="3" id="KW-0808">Transferase</keyword>
<keyword evidence="1 3" id="KW-0547">Nucleotide-binding</keyword>
<dbReference type="GO" id="GO:0004140">
    <property type="term" value="F:dephospho-CoA kinase activity"/>
    <property type="evidence" value="ECO:0007669"/>
    <property type="project" value="UniProtKB-UniRule"/>
</dbReference>
<accession>A0A2V1N1B9</accession>
<dbReference type="GO" id="GO:0015937">
    <property type="term" value="P:coenzyme A biosynthetic process"/>
    <property type="evidence" value="ECO:0007669"/>
    <property type="project" value="UniProtKB-UniRule"/>
</dbReference>
<dbReference type="HAMAP" id="MF_00376">
    <property type="entry name" value="Dephospho_CoA_kinase"/>
    <property type="match status" value="1"/>
</dbReference>
<feature type="binding site" evidence="3">
    <location>
        <begin position="12"/>
        <end position="17"/>
    </location>
    <ligand>
        <name>ATP</name>
        <dbReference type="ChEBI" id="CHEBI:30616"/>
    </ligand>
</feature>
<proteinExistence type="inferred from homology"/>
<comment type="similarity">
    <text evidence="3">Belongs to the CoaE family.</text>
</comment>
<comment type="caution">
    <text evidence="5">The sequence shown here is derived from an EMBL/GenBank/DDBJ whole genome shotgun (WGS) entry which is preliminary data.</text>
</comment>
<dbReference type="RefSeq" id="WP_109249750.1">
    <property type="nucleotide sequence ID" value="NZ_QCXQ01000001.1"/>
</dbReference>
<keyword evidence="6" id="KW-1185">Reference proteome</keyword>
<dbReference type="InterPro" id="IPR001977">
    <property type="entry name" value="Depp_CoAkinase"/>
</dbReference>
<evidence type="ECO:0000256" key="4">
    <source>
        <dbReference type="NCBIfam" id="TIGR00152"/>
    </source>
</evidence>
<dbReference type="InterPro" id="IPR027417">
    <property type="entry name" value="P-loop_NTPase"/>
</dbReference>
<protein>
    <recommendedName>
        <fullName evidence="3 4">Dephospho-CoA kinase</fullName>
        <ecNumber evidence="3 4">2.7.1.24</ecNumber>
    </recommendedName>
    <alternativeName>
        <fullName evidence="3">Dephosphocoenzyme A kinase</fullName>
    </alternativeName>
</protein>
<dbReference type="PANTHER" id="PTHR10695:SF46">
    <property type="entry name" value="BIFUNCTIONAL COENZYME A SYNTHASE-RELATED"/>
    <property type="match status" value="1"/>
</dbReference>
<comment type="catalytic activity">
    <reaction evidence="3">
        <text>3'-dephospho-CoA + ATP = ADP + CoA + H(+)</text>
        <dbReference type="Rhea" id="RHEA:18245"/>
        <dbReference type="ChEBI" id="CHEBI:15378"/>
        <dbReference type="ChEBI" id="CHEBI:30616"/>
        <dbReference type="ChEBI" id="CHEBI:57287"/>
        <dbReference type="ChEBI" id="CHEBI:57328"/>
        <dbReference type="ChEBI" id="CHEBI:456216"/>
        <dbReference type="EC" id="2.7.1.24"/>
    </reaction>
</comment>
<comment type="function">
    <text evidence="3">Catalyzes the phosphorylation of the 3'-hydroxyl group of dephosphocoenzyme A to form coenzyme A.</text>
</comment>
<sequence length="198" mass="21577">MTTWLGLTGGTAVGKSTIANFFADQSVPVVDADQVARQLVTPGTPGLTALISEFGPEIVAENGTLDRKMLGQLVFHQPAELTRLNRVMAPLLLPEILRRMKRERNSELVVLDAPTLFEAGYVPLMDLTMVVVLSPAKQLERLMARDGLDQQAAAERIASQWSPSFKASQADVVIDSSGTIAKTRKKVLKWLDDTDFSG</sequence>
<dbReference type="SUPFAM" id="SSF52540">
    <property type="entry name" value="P-loop containing nucleoside triphosphate hydrolases"/>
    <property type="match status" value="1"/>
</dbReference>
<dbReference type="GO" id="GO:0005737">
    <property type="term" value="C:cytoplasm"/>
    <property type="evidence" value="ECO:0007669"/>
    <property type="project" value="UniProtKB-SubCell"/>
</dbReference>
<comment type="subcellular location">
    <subcellularLocation>
        <location evidence="3">Cytoplasm</location>
    </subcellularLocation>
</comment>
<dbReference type="UniPathway" id="UPA00241">
    <property type="reaction ID" value="UER00356"/>
</dbReference>
<evidence type="ECO:0000313" key="6">
    <source>
        <dbReference type="Proteomes" id="UP000245080"/>
    </source>
</evidence>
<dbReference type="Proteomes" id="UP000245080">
    <property type="component" value="Unassembled WGS sequence"/>
</dbReference>
<dbReference type="CDD" id="cd02022">
    <property type="entry name" value="DPCK"/>
    <property type="match status" value="1"/>
</dbReference>
<dbReference type="AlphaFoldDB" id="A0A2V1N1B9"/>
<keyword evidence="3" id="KW-0173">Coenzyme A biosynthesis</keyword>
<evidence type="ECO:0000256" key="2">
    <source>
        <dbReference type="ARBA" id="ARBA00022840"/>
    </source>
</evidence>
<dbReference type="EC" id="2.7.1.24" evidence="3 4"/>
<name>A0A2V1N1B9_9LACO</name>
<comment type="pathway">
    <text evidence="3">Cofactor biosynthesis; coenzyme A biosynthesis; CoA from (R)-pantothenate: step 5/5.</text>
</comment>
<keyword evidence="2 3" id="KW-0067">ATP-binding</keyword>
<keyword evidence="3" id="KW-0963">Cytoplasm</keyword>
<gene>
    <name evidence="3" type="primary">coaE</name>
    <name evidence="5" type="ORF">DCM90_02355</name>
</gene>
<dbReference type="Pfam" id="PF01121">
    <property type="entry name" value="CoaE"/>
    <property type="match status" value="1"/>
</dbReference>
<keyword evidence="3 5" id="KW-0418">Kinase</keyword>
<evidence type="ECO:0000313" key="5">
    <source>
        <dbReference type="EMBL" id="PWG01037.1"/>
    </source>
</evidence>
<dbReference type="NCBIfam" id="TIGR00152">
    <property type="entry name" value="dephospho-CoA kinase"/>
    <property type="match status" value="1"/>
</dbReference>
<dbReference type="PANTHER" id="PTHR10695">
    <property type="entry name" value="DEPHOSPHO-COA KINASE-RELATED"/>
    <property type="match status" value="1"/>
</dbReference>
<dbReference type="PROSITE" id="PS51219">
    <property type="entry name" value="DPCK"/>
    <property type="match status" value="1"/>
</dbReference>
<evidence type="ECO:0000256" key="1">
    <source>
        <dbReference type="ARBA" id="ARBA00022741"/>
    </source>
</evidence>
<dbReference type="GO" id="GO:0005524">
    <property type="term" value="F:ATP binding"/>
    <property type="evidence" value="ECO:0007669"/>
    <property type="project" value="UniProtKB-UniRule"/>
</dbReference>
<dbReference type="EMBL" id="QCXQ01000001">
    <property type="protein sequence ID" value="PWG01037.1"/>
    <property type="molecule type" value="Genomic_DNA"/>
</dbReference>
<dbReference type="Gene3D" id="3.40.50.300">
    <property type="entry name" value="P-loop containing nucleotide triphosphate hydrolases"/>
    <property type="match status" value="1"/>
</dbReference>
<reference evidence="5 6" key="1">
    <citation type="journal article" date="2018" name="Int. J. Syst. Evol. Microbiol.">
        <title>Lactobacillus bambusae sp. nov., isolated from a traditional fermented Ma-bamboo shoots of Taiwan.</title>
        <authorList>
            <person name="Wang L.-T."/>
        </authorList>
    </citation>
    <scope>NUCLEOTIDE SEQUENCE [LARGE SCALE GENOMIC DNA]</scope>
    <source>
        <strain evidence="5 6">BS-W1</strain>
    </source>
</reference>
<organism evidence="5 6">
    <name type="scientific">Levilactobacillus bambusae</name>
    <dbReference type="NCBI Taxonomy" id="2024736"/>
    <lineage>
        <taxon>Bacteria</taxon>
        <taxon>Bacillati</taxon>
        <taxon>Bacillota</taxon>
        <taxon>Bacilli</taxon>
        <taxon>Lactobacillales</taxon>
        <taxon>Lactobacillaceae</taxon>
        <taxon>Levilactobacillus</taxon>
    </lineage>
</organism>
<evidence type="ECO:0000256" key="3">
    <source>
        <dbReference type="HAMAP-Rule" id="MF_00376"/>
    </source>
</evidence>
<dbReference type="OrthoDB" id="9812943at2"/>